<sequence length="420" mass="46846">MTSPLKPWESNSLQNASQIRSSHNLRDVPMAGRSAPVLPPLPRTSPMVASSAYSSYMPYSSGYSSLGYGMPYRSSLYNSYGSYGGYNSYNMYGMGGYPSFGVNDDAERRFIQYAEESSRNTFASVESIVRAVNSISMMLDNTFFAMTSSFRAVLSVADNFGRLRSMFGHIWYSINIFRLFNWLYRKFMWLIGRKVPNSATSLAWRQASGAPPTGPAPGSSWPTLAFLGVLVSAPYIISKFLPKYEDKCDPANWKSPGVRAKAAFDFVARSQNEMSVQTNDELTLAPTYVQEEMNLRNTGWAFAVANGRSGVVPLNYLVISKAGPREGTEEVPVPRVFNKTHTKRVSFGENQVFENVDLDDYVTGKKEIKGVDDIKNSVKEGVDDNKYSLKEVSDSKKDEQQNKGENEITNQVETKKVESN</sequence>
<evidence type="ECO:0000256" key="11">
    <source>
        <dbReference type="ARBA" id="ARBA00034535"/>
    </source>
</evidence>
<dbReference type="GO" id="GO:0005778">
    <property type="term" value="C:peroxisomal membrane"/>
    <property type="evidence" value="ECO:0000318"/>
    <property type="project" value="GO_Central"/>
</dbReference>
<evidence type="ECO:0000256" key="13">
    <source>
        <dbReference type="PROSITE-ProRule" id="PRU00192"/>
    </source>
</evidence>
<comment type="similarity">
    <text evidence="1">Belongs to the peroxin-13 family.</text>
</comment>
<keyword evidence="6" id="KW-1133">Transmembrane helix</keyword>
<comment type="subcellular location">
    <subcellularLocation>
        <location evidence="12">Peroxisome membrane</location>
    </subcellularLocation>
</comment>
<keyword evidence="9" id="KW-0576">Peroxisome</keyword>
<evidence type="ECO:0000259" key="15">
    <source>
        <dbReference type="PROSITE" id="PS50002"/>
    </source>
</evidence>
<reference evidence="16 17" key="2">
    <citation type="journal article" date="2010" name="Nucleic Acids Res.">
        <title>BeetleBase in 2010: revisions to provide comprehensive genomic information for Tribolium castaneum.</title>
        <authorList>
            <person name="Kim H.S."/>
            <person name="Murphy T."/>
            <person name="Xia J."/>
            <person name="Caragea D."/>
            <person name="Park Y."/>
            <person name="Beeman R.W."/>
            <person name="Lorenzen M.D."/>
            <person name="Butcher S."/>
            <person name="Manak J.R."/>
            <person name="Brown S.J."/>
        </authorList>
    </citation>
    <scope>GENOME REANNOTATION</scope>
    <source>
        <strain evidence="16 17">Georgia GA2</strain>
    </source>
</reference>
<dbReference type="GO" id="GO:1990429">
    <property type="term" value="C:peroxisomal importomer complex"/>
    <property type="evidence" value="ECO:0000318"/>
    <property type="project" value="GO_Central"/>
</dbReference>
<dbReference type="SUPFAM" id="SSF50044">
    <property type="entry name" value="SH3-domain"/>
    <property type="match status" value="1"/>
</dbReference>
<dbReference type="PhylomeDB" id="D6WSW5"/>
<evidence type="ECO:0000256" key="1">
    <source>
        <dbReference type="ARBA" id="ARBA00006033"/>
    </source>
</evidence>
<feature type="region of interest" description="Disordered" evidence="14">
    <location>
        <begin position="1"/>
        <end position="36"/>
    </location>
</feature>
<name>D6WSW5_TRICA</name>
<evidence type="ECO:0000256" key="7">
    <source>
        <dbReference type="ARBA" id="ARBA00023010"/>
    </source>
</evidence>
<keyword evidence="17" id="KW-1185">Reference proteome</keyword>
<proteinExistence type="inferred from homology"/>
<dbReference type="STRING" id="7070.D6WSW5"/>
<feature type="domain" description="SH3" evidence="15">
    <location>
        <begin position="255"/>
        <end position="322"/>
    </location>
</feature>
<organism evidence="16 17">
    <name type="scientific">Tribolium castaneum</name>
    <name type="common">Red flour beetle</name>
    <dbReference type="NCBI Taxonomy" id="7070"/>
    <lineage>
        <taxon>Eukaryota</taxon>
        <taxon>Metazoa</taxon>
        <taxon>Ecdysozoa</taxon>
        <taxon>Arthropoda</taxon>
        <taxon>Hexapoda</taxon>
        <taxon>Insecta</taxon>
        <taxon>Pterygota</taxon>
        <taxon>Neoptera</taxon>
        <taxon>Endopterygota</taxon>
        <taxon>Coleoptera</taxon>
        <taxon>Polyphaga</taxon>
        <taxon>Cucujiformia</taxon>
        <taxon>Tenebrionidae</taxon>
        <taxon>Tenebrionidae incertae sedis</taxon>
        <taxon>Tribolium</taxon>
    </lineage>
</organism>
<dbReference type="GO" id="GO:0016560">
    <property type="term" value="P:protein import into peroxisome matrix, docking"/>
    <property type="evidence" value="ECO:0000318"/>
    <property type="project" value="GO_Central"/>
</dbReference>
<dbReference type="InterPro" id="IPR036028">
    <property type="entry name" value="SH3-like_dom_sf"/>
</dbReference>
<feature type="compositionally biased region" description="Polar residues" evidence="14">
    <location>
        <begin position="1"/>
        <end position="22"/>
    </location>
</feature>
<keyword evidence="3" id="KW-0813">Transport</keyword>
<evidence type="ECO:0000256" key="6">
    <source>
        <dbReference type="ARBA" id="ARBA00022989"/>
    </source>
</evidence>
<dbReference type="PROSITE" id="PS50002">
    <property type="entry name" value="SH3"/>
    <property type="match status" value="1"/>
</dbReference>
<evidence type="ECO:0000256" key="8">
    <source>
        <dbReference type="ARBA" id="ARBA00023136"/>
    </source>
</evidence>
<evidence type="ECO:0000256" key="10">
    <source>
        <dbReference type="ARBA" id="ARBA00029693"/>
    </source>
</evidence>
<dbReference type="InterPro" id="IPR007223">
    <property type="entry name" value="Peroxin-13_N"/>
</dbReference>
<dbReference type="InParanoid" id="D6WSW5"/>
<gene>
    <name evidence="16" type="primary">AUGUSTUS-3.0.2_09595</name>
    <name evidence="16" type="ORF">TcasGA2_TC009595</name>
</gene>
<dbReference type="Pfam" id="PF14604">
    <property type="entry name" value="SH3_9"/>
    <property type="match status" value="1"/>
</dbReference>
<evidence type="ECO:0000256" key="12">
    <source>
        <dbReference type="ARBA" id="ARBA00046271"/>
    </source>
</evidence>
<keyword evidence="8" id="KW-0472">Membrane</keyword>
<dbReference type="HOGENOM" id="CLU_045457_1_0_1"/>
<evidence type="ECO:0000256" key="5">
    <source>
        <dbReference type="ARBA" id="ARBA00022927"/>
    </source>
</evidence>
<accession>D6WSW5</accession>
<keyword evidence="7" id="KW-0811">Translocation</keyword>
<evidence type="ECO:0000256" key="14">
    <source>
        <dbReference type="SAM" id="MobiDB-lite"/>
    </source>
</evidence>
<dbReference type="FunCoup" id="D6WSW5">
    <property type="interactions" value="517"/>
</dbReference>
<dbReference type="eggNOG" id="KOG3875">
    <property type="taxonomic scope" value="Eukaryota"/>
</dbReference>
<protein>
    <recommendedName>
        <fullName evidence="11">Peroxisomal membrane protein PEX13</fullName>
    </recommendedName>
    <alternativeName>
        <fullName evidence="10">Peroxin-13</fullName>
    </alternativeName>
</protein>
<dbReference type="SMART" id="SM00326">
    <property type="entry name" value="SH3"/>
    <property type="match status" value="1"/>
</dbReference>
<dbReference type="Pfam" id="PF04088">
    <property type="entry name" value="Peroxin-13_N"/>
    <property type="match status" value="1"/>
</dbReference>
<dbReference type="PANTHER" id="PTHR19332">
    <property type="entry name" value="PEROXISOMAL MEMBRANE PROTEIN PEX13"/>
    <property type="match status" value="1"/>
</dbReference>
<evidence type="ECO:0000256" key="2">
    <source>
        <dbReference type="ARBA" id="ARBA00022443"/>
    </source>
</evidence>
<evidence type="ECO:0000313" key="16">
    <source>
        <dbReference type="EMBL" id="EFA06668.1"/>
    </source>
</evidence>
<dbReference type="Proteomes" id="UP000007266">
    <property type="component" value="Linkage group 7"/>
</dbReference>
<reference evidence="16 17" key="1">
    <citation type="journal article" date="2008" name="Nature">
        <title>The genome of the model beetle and pest Tribolium castaneum.</title>
        <authorList>
            <consortium name="Tribolium Genome Sequencing Consortium"/>
            <person name="Richards S."/>
            <person name="Gibbs R.A."/>
            <person name="Weinstock G.M."/>
            <person name="Brown S.J."/>
            <person name="Denell R."/>
            <person name="Beeman R.W."/>
            <person name="Gibbs R."/>
            <person name="Beeman R.W."/>
            <person name="Brown S.J."/>
            <person name="Bucher G."/>
            <person name="Friedrich M."/>
            <person name="Grimmelikhuijzen C.J."/>
            <person name="Klingler M."/>
            <person name="Lorenzen M."/>
            <person name="Richards S."/>
            <person name="Roth S."/>
            <person name="Schroder R."/>
            <person name="Tautz D."/>
            <person name="Zdobnov E.M."/>
            <person name="Muzny D."/>
            <person name="Gibbs R.A."/>
            <person name="Weinstock G.M."/>
            <person name="Attaway T."/>
            <person name="Bell S."/>
            <person name="Buhay C.J."/>
            <person name="Chandrabose M.N."/>
            <person name="Chavez D."/>
            <person name="Clerk-Blankenburg K.P."/>
            <person name="Cree A."/>
            <person name="Dao M."/>
            <person name="Davis C."/>
            <person name="Chacko J."/>
            <person name="Dinh H."/>
            <person name="Dugan-Rocha S."/>
            <person name="Fowler G."/>
            <person name="Garner T.T."/>
            <person name="Garnes J."/>
            <person name="Gnirke A."/>
            <person name="Hawes A."/>
            <person name="Hernandez J."/>
            <person name="Hines S."/>
            <person name="Holder M."/>
            <person name="Hume J."/>
            <person name="Jhangiani S.N."/>
            <person name="Joshi V."/>
            <person name="Khan Z.M."/>
            <person name="Jackson L."/>
            <person name="Kovar C."/>
            <person name="Kowis A."/>
            <person name="Lee S."/>
            <person name="Lewis L.R."/>
            <person name="Margolis J."/>
            <person name="Morgan M."/>
            <person name="Nazareth L.V."/>
            <person name="Nguyen N."/>
            <person name="Okwuonu G."/>
            <person name="Parker D."/>
            <person name="Richards S."/>
            <person name="Ruiz S.J."/>
            <person name="Santibanez J."/>
            <person name="Savard J."/>
            <person name="Scherer S.E."/>
            <person name="Schneider B."/>
            <person name="Sodergren E."/>
            <person name="Tautz D."/>
            <person name="Vattahil S."/>
            <person name="Villasana D."/>
            <person name="White C.S."/>
            <person name="Wright R."/>
            <person name="Park Y."/>
            <person name="Beeman R.W."/>
            <person name="Lord J."/>
            <person name="Oppert B."/>
            <person name="Lorenzen M."/>
            <person name="Brown S."/>
            <person name="Wang L."/>
            <person name="Savard J."/>
            <person name="Tautz D."/>
            <person name="Richards S."/>
            <person name="Weinstock G."/>
            <person name="Gibbs R.A."/>
            <person name="Liu Y."/>
            <person name="Worley K."/>
            <person name="Weinstock G."/>
            <person name="Elsik C.G."/>
            <person name="Reese J.T."/>
            <person name="Elhaik E."/>
            <person name="Landan G."/>
            <person name="Graur D."/>
            <person name="Arensburger P."/>
            <person name="Atkinson P."/>
            <person name="Beeman R.W."/>
            <person name="Beidler J."/>
            <person name="Brown S.J."/>
            <person name="Demuth J.P."/>
            <person name="Drury D.W."/>
            <person name="Du Y.Z."/>
            <person name="Fujiwara H."/>
            <person name="Lorenzen M."/>
            <person name="Maselli V."/>
            <person name="Osanai M."/>
            <person name="Park Y."/>
            <person name="Robertson H.M."/>
            <person name="Tu Z."/>
            <person name="Wang J.J."/>
            <person name="Wang S."/>
            <person name="Richards S."/>
            <person name="Song H."/>
            <person name="Zhang L."/>
            <person name="Sodergren E."/>
            <person name="Werner D."/>
            <person name="Stanke M."/>
            <person name="Morgenstern B."/>
            <person name="Solovyev V."/>
            <person name="Kosarev P."/>
            <person name="Brown G."/>
            <person name="Chen H.C."/>
            <person name="Ermolaeva O."/>
            <person name="Hlavina W."/>
            <person name="Kapustin Y."/>
            <person name="Kiryutin B."/>
            <person name="Kitts P."/>
            <person name="Maglott D."/>
            <person name="Pruitt K."/>
            <person name="Sapojnikov V."/>
            <person name="Souvorov A."/>
            <person name="Mackey A.J."/>
            <person name="Waterhouse R.M."/>
            <person name="Wyder S."/>
            <person name="Zdobnov E.M."/>
            <person name="Zdobnov E.M."/>
            <person name="Wyder S."/>
            <person name="Kriventseva E.V."/>
            <person name="Kadowaki T."/>
            <person name="Bork P."/>
            <person name="Aranda M."/>
            <person name="Bao R."/>
            <person name="Beermann A."/>
            <person name="Berns N."/>
            <person name="Bolognesi R."/>
            <person name="Bonneton F."/>
            <person name="Bopp D."/>
            <person name="Brown S.J."/>
            <person name="Bucher G."/>
            <person name="Butts T."/>
            <person name="Chaumot A."/>
            <person name="Denell R.E."/>
            <person name="Ferrier D.E."/>
            <person name="Friedrich M."/>
            <person name="Gordon C.M."/>
            <person name="Jindra M."/>
            <person name="Klingler M."/>
            <person name="Lan Q."/>
            <person name="Lattorff H.M."/>
            <person name="Laudet V."/>
            <person name="von Levetsow C."/>
            <person name="Liu Z."/>
            <person name="Lutz R."/>
            <person name="Lynch J.A."/>
            <person name="da Fonseca R.N."/>
            <person name="Posnien N."/>
            <person name="Reuter R."/>
            <person name="Roth S."/>
            <person name="Savard J."/>
            <person name="Schinko J.B."/>
            <person name="Schmitt C."/>
            <person name="Schoppmeier M."/>
            <person name="Schroder R."/>
            <person name="Shippy T.D."/>
            <person name="Simonnet F."/>
            <person name="Marques-Souza H."/>
            <person name="Tautz D."/>
            <person name="Tomoyasu Y."/>
            <person name="Trauner J."/>
            <person name="Van der Zee M."/>
            <person name="Vervoort M."/>
            <person name="Wittkopp N."/>
            <person name="Wimmer E.A."/>
            <person name="Yang X."/>
            <person name="Jones A.K."/>
            <person name="Sattelle D.B."/>
            <person name="Ebert P.R."/>
            <person name="Nelson D."/>
            <person name="Scott J.G."/>
            <person name="Beeman R.W."/>
            <person name="Muthukrishnan S."/>
            <person name="Kramer K.J."/>
            <person name="Arakane Y."/>
            <person name="Beeman R.W."/>
            <person name="Zhu Q."/>
            <person name="Hogenkamp D."/>
            <person name="Dixit R."/>
            <person name="Oppert B."/>
            <person name="Jiang H."/>
            <person name="Zou Z."/>
            <person name="Marshall J."/>
            <person name="Elpidina E."/>
            <person name="Vinokurov K."/>
            <person name="Oppert C."/>
            <person name="Zou Z."/>
            <person name="Evans J."/>
            <person name="Lu Z."/>
            <person name="Zhao P."/>
            <person name="Sumathipala N."/>
            <person name="Altincicek B."/>
            <person name="Vilcinskas A."/>
            <person name="Williams M."/>
            <person name="Hultmark D."/>
            <person name="Hetru C."/>
            <person name="Jiang H."/>
            <person name="Grimmelikhuijzen C.J."/>
            <person name="Hauser F."/>
            <person name="Cazzamali G."/>
            <person name="Williamson M."/>
            <person name="Park Y."/>
            <person name="Li B."/>
            <person name="Tanaka Y."/>
            <person name="Predel R."/>
            <person name="Neupert S."/>
            <person name="Schachtner J."/>
            <person name="Verleyen P."/>
            <person name="Raible F."/>
            <person name="Bork P."/>
            <person name="Friedrich M."/>
            <person name="Walden K.K."/>
            <person name="Robertson H.M."/>
            <person name="Angeli S."/>
            <person name="Foret S."/>
            <person name="Bucher G."/>
            <person name="Schuetz S."/>
            <person name="Maleszka R."/>
            <person name="Wimmer E.A."/>
            <person name="Beeman R.W."/>
            <person name="Lorenzen M."/>
            <person name="Tomoyasu Y."/>
            <person name="Miller S.C."/>
            <person name="Grossmann D."/>
            <person name="Bucher G."/>
        </authorList>
    </citation>
    <scope>NUCLEOTIDE SEQUENCE [LARGE SCALE GENOMIC DNA]</scope>
    <source>
        <strain evidence="16 17">Georgia GA2</strain>
    </source>
</reference>
<evidence type="ECO:0000256" key="3">
    <source>
        <dbReference type="ARBA" id="ARBA00022448"/>
    </source>
</evidence>
<dbReference type="InterPro" id="IPR035463">
    <property type="entry name" value="Pex13"/>
</dbReference>
<evidence type="ECO:0000256" key="9">
    <source>
        <dbReference type="ARBA" id="ARBA00023140"/>
    </source>
</evidence>
<keyword evidence="2 13" id="KW-0728">SH3 domain</keyword>
<keyword evidence="5" id="KW-0653">Protein transport</keyword>
<dbReference type="KEGG" id="tca:655907"/>
<dbReference type="OMA" id="EGWFPKK"/>
<dbReference type="EMBL" id="KQ971352">
    <property type="protein sequence ID" value="EFA06668.1"/>
    <property type="molecule type" value="Genomic_DNA"/>
</dbReference>
<dbReference type="PANTHER" id="PTHR19332:SF1">
    <property type="entry name" value="PEROXISOMAL MEMBRANE PROTEIN PEX13"/>
    <property type="match status" value="1"/>
</dbReference>
<dbReference type="OrthoDB" id="10037838at2759"/>
<dbReference type="InterPro" id="IPR001452">
    <property type="entry name" value="SH3_domain"/>
</dbReference>
<evidence type="ECO:0000256" key="4">
    <source>
        <dbReference type="ARBA" id="ARBA00022692"/>
    </source>
</evidence>
<feature type="compositionally biased region" description="Basic and acidic residues" evidence="14">
    <location>
        <begin position="385"/>
        <end position="406"/>
    </location>
</feature>
<feature type="region of interest" description="Disordered" evidence="14">
    <location>
        <begin position="385"/>
        <end position="420"/>
    </location>
</feature>
<keyword evidence="4" id="KW-0812">Transmembrane</keyword>
<dbReference type="Gene3D" id="2.30.30.40">
    <property type="entry name" value="SH3 Domains"/>
    <property type="match status" value="1"/>
</dbReference>
<evidence type="ECO:0000313" key="17">
    <source>
        <dbReference type="Proteomes" id="UP000007266"/>
    </source>
</evidence>
<dbReference type="AlphaFoldDB" id="D6WSW5"/>